<proteinExistence type="predicted"/>
<gene>
    <name evidence="1" type="ORF">M406DRAFT_75449</name>
</gene>
<dbReference type="RefSeq" id="XP_040771074.1">
    <property type="nucleotide sequence ID" value="XM_040925845.1"/>
</dbReference>
<keyword evidence="2" id="KW-1185">Reference proteome</keyword>
<accession>A0A9P4XSX5</accession>
<reference evidence="1" key="1">
    <citation type="journal article" date="2020" name="Phytopathology">
        <title>Genome sequence of the chestnut blight fungus Cryphonectria parasitica EP155: A fundamental resource for an archetypical invasive plant pathogen.</title>
        <authorList>
            <person name="Crouch J.A."/>
            <person name="Dawe A."/>
            <person name="Aerts A."/>
            <person name="Barry K."/>
            <person name="Churchill A.C.L."/>
            <person name="Grimwood J."/>
            <person name="Hillman B."/>
            <person name="Milgroom M.G."/>
            <person name="Pangilinan J."/>
            <person name="Smith M."/>
            <person name="Salamov A."/>
            <person name="Schmutz J."/>
            <person name="Yadav J."/>
            <person name="Grigoriev I.V."/>
            <person name="Nuss D."/>
        </authorList>
    </citation>
    <scope>NUCLEOTIDE SEQUENCE</scope>
    <source>
        <strain evidence="1">EP155</strain>
    </source>
</reference>
<dbReference type="Proteomes" id="UP000803844">
    <property type="component" value="Unassembled WGS sequence"/>
</dbReference>
<name>A0A9P4XSX5_CRYP1</name>
<dbReference type="EMBL" id="MU032354">
    <property type="protein sequence ID" value="KAF3760095.1"/>
    <property type="molecule type" value="Genomic_DNA"/>
</dbReference>
<dbReference type="GeneID" id="63842974"/>
<comment type="caution">
    <text evidence="1">The sequence shown here is derived from an EMBL/GenBank/DDBJ whole genome shotgun (WGS) entry which is preliminary data.</text>
</comment>
<protein>
    <submittedName>
        <fullName evidence="1">Uncharacterized protein</fullName>
    </submittedName>
</protein>
<dbReference type="OrthoDB" id="4766886at2759"/>
<evidence type="ECO:0000313" key="1">
    <source>
        <dbReference type="EMBL" id="KAF3760095.1"/>
    </source>
</evidence>
<dbReference type="AlphaFoldDB" id="A0A9P4XSX5"/>
<organism evidence="1 2">
    <name type="scientific">Cryphonectria parasitica (strain ATCC 38755 / EP155)</name>
    <dbReference type="NCBI Taxonomy" id="660469"/>
    <lineage>
        <taxon>Eukaryota</taxon>
        <taxon>Fungi</taxon>
        <taxon>Dikarya</taxon>
        <taxon>Ascomycota</taxon>
        <taxon>Pezizomycotina</taxon>
        <taxon>Sordariomycetes</taxon>
        <taxon>Sordariomycetidae</taxon>
        <taxon>Diaporthales</taxon>
        <taxon>Cryphonectriaceae</taxon>
        <taxon>Cryphonectria-Endothia species complex</taxon>
        <taxon>Cryphonectria</taxon>
    </lineage>
</organism>
<evidence type="ECO:0000313" key="2">
    <source>
        <dbReference type="Proteomes" id="UP000803844"/>
    </source>
</evidence>
<sequence>MTSFRWLDLLSGPPDTSVLLEDQASYSQFNKDTDTISEIFLWMFIVECGLHLKTILKHQNKSSNQLLQHPLESAPHETPADISHRFYSLSLMPLTRLKLSQAKAAKLAAAWLINDYHQAEGIIDECYCSKINAKAIVIRPPTAGLRIIKLKGGDENVESLSHVMLQLREHLKSPLYFHFNLIIGKGFGLRLIYMVFCKEHDVPTKQKWLADIPESPDLQSNRNDGASWPRVKVNLQYENSREKWETEFFTGEIWAKVQAGQAFEKFIEVDPGGTISAKIQGGILGQHKFSLSNCPCEVSALAQLSKDR</sequence>